<name>A0A562UN30_9SPHN</name>
<keyword evidence="3" id="KW-1185">Reference proteome</keyword>
<organism evidence="2 3">
    <name type="scientific">Altererythrobacter ishigakiensis</name>
    <dbReference type="NCBI Taxonomy" id="476157"/>
    <lineage>
        <taxon>Bacteria</taxon>
        <taxon>Pseudomonadati</taxon>
        <taxon>Pseudomonadota</taxon>
        <taxon>Alphaproteobacteria</taxon>
        <taxon>Sphingomonadales</taxon>
        <taxon>Erythrobacteraceae</taxon>
        <taxon>Altererythrobacter</taxon>
    </lineage>
</organism>
<dbReference type="STRING" id="476157.GCA_001663155_01241"/>
<dbReference type="InterPro" id="IPR000905">
    <property type="entry name" value="Gcp-like_dom"/>
</dbReference>
<evidence type="ECO:0000313" key="2">
    <source>
        <dbReference type="EMBL" id="TWJ07020.1"/>
    </source>
</evidence>
<dbReference type="NCBIfam" id="TIGR03725">
    <property type="entry name" value="T6A_YeaZ"/>
    <property type="match status" value="1"/>
</dbReference>
<dbReference type="Pfam" id="PF00814">
    <property type="entry name" value="TsaD"/>
    <property type="match status" value="1"/>
</dbReference>
<sequence>MRILAIETATEACSVALFEDGKLLARDHKVLGRGHAERLVPMIEALPDKGLAERILVSVGPGSFTGVRIGIATARALGFAWSAQVLGYPTLALVAAIEQVERKNEPLTVCMNGGHGEWFLQNFAKALPQDPVRSLAPADAADACRHNVIVGNRAHELAGMYGAGAKTAIERLPDAGGVLSLPQDLFVADLSPIYGREPDAKLPGS</sequence>
<comment type="caution">
    <text evidence="2">The sequence shown here is derived from an EMBL/GenBank/DDBJ whole genome shotgun (WGS) entry which is preliminary data.</text>
</comment>
<dbReference type="InterPro" id="IPR043129">
    <property type="entry name" value="ATPase_NBD"/>
</dbReference>
<dbReference type="OrthoDB" id="9809995at2"/>
<evidence type="ECO:0000313" key="3">
    <source>
        <dbReference type="Proteomes" id="UP000320547"/>
    </source>
</evidence>
<dbReference type="Gene3D" id="3.30.420.40">
    <property type="match status" value="2"/>
</dbReference>
<dbReference type="AlphaFoldDB" id="A0A562UN30"/>
<dbReference type="SUPFAM" id="SSF53067">
    <property type="entry name" value="Actin-like ATPase domain"/>
    <property type="match status" value="1"/>
</dbReference>
<dbReference type="GO" id="GO:0002949">
    <property type="term" value="P:tRNA threonylcarbamoyladenosine modification"/>
    <property type="evidence" value="ECO:0007669"/>
    <property type="project" value="InterPro"/>
</dbReference>
<feature type="domain" description="Gcp-like" evidence="1">
    <location>
        <begin position="32"/>
        <end position="122"/>
    </location>
</feature>
<dbReference type="RefSeq" id="WP_067598707.1">
    <property type="nucleotide sequence ID" value="NZ_CP015963.1"/>
</dbReference>
<proteinExistence type="predicted"/>
<dbReference type="InterPro" id="IPR022496">
    <property type="entry name" value="T6A_TsaB"/>
</dbReference>
<reference evidence="2 3" key="1">
    <citation type="submission" date="2019-07" db="EMBL/GenBank/DDBJ databases">
        <title>Genomic Encyclopedia of Archaeal and Bacterial Type Strains, Phase II (KMG-II): from individual species to whole genera.</title>
        <authorList>
            <person name="Goeker M."/>
        </authorList>
    </citation>
    <scope>NUCLEOTIDE SEQUENCE [LARGE SCALE GENOMIC DNA]</scope>
    <source>
        <strain evidence="2 3">ATCC BAA-2084</strain>
    </source>
</reference>
<evidence type="ECO:0000259" key="1">
    <source>
        <dbReference type="Pfam" id="PF00814"/>
    </source>
</evidence>
<protein>
    <submittedName>
        <fullName evidence="2">tRNA threonylcarbamoyl adenosine modification protein YeaZ</fullName>
    </submittedName>
</protein>
<dbReference type="EMBL" id="VLLK01000002">
    <property type="protein sequence ID" value="TWJ07020.1"/>
    <property type="molecule type" value="Genomic_DNA"/>
</dbReference>
<gene>
    <name evidence="2" type="ORF">JN10_2566</name>
</gene>
<dbReference type="Proteomes" id="UP000320547">
    <property type="component" value="Unassembled WGS sequence"/>
</dbReference>
<accession>A0A562UN30</accession>